<reference evidence="1" key="2">
    <citation type="submission" date="2022-06" db="UniProtKB">
        <authorList>
            <consortium name="EnsemblMetazoa"/>
        </authorList>
    </citation>
    <scope>IDENTIFICATION</scope>
    <source>
        <strain evidence="1">PS312</strain>
    </source>
</reference>
<name>A0A2A6B3J3_PRIPA</name>
<dbReference type="Proteomes" id="UP000005239">
    <property type="component" value="Unassembled WGS sequence"/>
</dbReference>
<evidence type="ECO:0000313" key="2">
    <source>
        <dbReference type="Proteomes" id="UP000005239"/>
    </source>
</evidence>
<sequence>MADPEEQHLVVEEAEKGCVCGRFSNYNGARIFTGLLLLEFSLFVGLFVYSLVSKFEYANYLYFVWPWELFALIVAIFVICAYQFNQANFMVAAVSFSVNIAVILGQIALIGYFFAAAWHCIHSGGIVLGAVTAFFNALNMWRVTVLNREFNRMKRKAIGEEPSDELAADDA</sequence>
<accession>A0A2A6B3J3</accession>
<keyword evidence="2" id="KW-1185">Reference proteome</keyword>
<dbReference type="AlphaFoldDB" id="A0A2A6B3J3"/>
<organism evidence="1 2">
    <name type="scientific">Pristionchus pacificus</name>
    <name type="common">Parasitic nematode worm</name>
    <dbReference type="NCBI Taxonomy" id="54126"/>
    <lineage>
        <taxon>Eukaryota</taxon>
        <taxon>Metazoa</taxon>
        <taxon>Ecdysozoa</taxon>
        <taxon>Nematoda</taxon>
        <taxon>Chromadorea</taxon>
        <taxon>Rhabditida</taxon>
        <taxon>Rhabditina</taxon>
        <taxon>Diplogasteromorpha</taxon>
        <taxon>Diplogasteroidea</taxon>
        <taxon>Neodiplogasteridae</taxon>
        <taxon>Pristionchus</taxon>
    </lineage>
</organism>
<protein>
    <submittedName>
        <fullName evidence="1">Uncharacterized protein</fullName>
    </submittedName>
</protein>
<reference evidence="2" key="1">
    <citation type="journal article" date="2008" name="Nat. Genet.">
        <title>The Pristionchus pacificus genome provides a unique perspective on nematode lifestyle and parasitism.</title>
        <authorList>
            <person name="Dieterich C."/>
            <person name="Clifton S.W."/>
            <person name="Schuster L.N."/>
            <person name="Chinwalla A."/>
            <person name="Delehaunty K."/>
            <person name="Dinkelacker I."/>
            <person name="Fulton L."/>
            <person name="Fulton R."/>
            <person name="Godfrey J."/>
            <person name="Minx P."/>
            <person name="Mitreva M."/>
            <person name="Roeseler W."/>
            <person name="Tian H."/>
            <person name="Witte H."/>
            <person name="Yang S.P."/>
            <person name="Wilson R.K."/>
            <person name="Sommer R.J."/>
        </authorList>
    </citation>
    <scope>NUCLEOTIDE SEQUENCE [LARGE SCALE GENOMIC DNA]</scope>
    <source>
        <strain evidence="2">PS312</strain>
    </source>
</reference>
<proteinExistence type="predicted"/>
<gene>
    <name evidence="1" type="primary">WBGene00277911</name>
</gene>
<dbReference type="EnsemblMetazoa" id="PPA39542.1">
    <property type="protein sequence ID" value="PPA39542.1"/>
    <property type="gene ID" value="WBGene00277911"/>
</dbReference>
<evidence type="ECO:0000313" key="1">
    <source>
        <dbReference type="EnsemblMetazoa" id="PPA39542.1"/>
    </source>
</evidence>
<accession>A0A8R1YXE0</accession>